<proteinExistence type="predicted"/>
<keyword evidence="3" id="KW-1185">Reference proteome</keyword>
<accession>A0A9J6ETK1</accession>
<feature type="region of interest" description="Disordered" evidence="1">
    <location>
        <begin position="223"/>
        <end position="254"/>
    </location>
</feature>
<name>A0A9J6ETK1_RHIMP</name>
<organism evidence="2 3">
    <name type="scientific">Rhipicephalus microplus</name>
    <name type="common">Cattle tick</name>
    <name type="synonym">Boophilus microplus</name>
    <dbReference type="NCBI Taxonomy" id="6941"/>
    <lineage>
        <taxon>Eukaryota</taxon>
        <taxon>Metazoa</taxon>
        <taxon>Ecdysozoa</taxon>
        <taxon>Arthropoda</taxon>
        <taxon>Chelicerata</taxon>
        <taxon>Arachnida</taxon>
        <taxon>Acari</taxon>
        <taxon>Parasitiformes</taxon>
        <taxon>Ixodida</taxon>
        <taxon>Ixodoidea</taxon>
        <taxon>Ixodidae</taxon>
        <taxon>Rhipicephalinae</taxon>
        <taxon>Rhipicephalus</taxon>
        <taxon>Boophilus</taxon>
    </lineage>
</organism>
<reference evidence="2" key="2">
    <citation type="submission" date="2021-09" db="EMBL/GenBank/DDBJ databases">
        <authorList>
            <person name="Jia N."/>
            <person name="Wang J."/>
            <person name="Shi W."/>
            <person name="Du L."/>
            <person name="Sun Y."/>
            <person name="Zhan W."/>
            <person name="Jiang J."/>
            <person name="Wang Q."/>
            <person name="Zhang B."/>
            <person name="Ji P."/>
            <person name="Sakyi L.B."/>
            <person name="Cui X."/>
            <person name="Yuan T."/>
            <person name="Jiang B."/>
            <person name="Yang W."/>
            <person name="Lam T.T.-Y."/>
            <person name="Chang Q."/>
            <person name="Ding S."/>
            <person name="Wang X."/>
            <person name="Zhu J."/>
            <person name="Ruan X."/>
            <person name="Zhao L."/>
            <person name="Wei J."/>
            <person name="Que T."/>
            <person name="Du C."/>
            <person name="Cheng J."/>
            <person name="Dai P."/>
            <person name="Han X."/>
            <person name="Huang E."/>
            <person name="Gao Y."/>
            <person name="Liu J."/>
            <person name="Shao H."/>
            <person name="Ye R."/>
            <person name="Li L."/>
            <person name="Wei W."/>
            <person name="Wang X."/>
            <person name="Wang C."/>
            <person name="Huo Q."/>
            <person name="Li W."/>
            <person name="Guo W."/>
            <person name="Chen H."/>
            <person name="Chen S."/>
            <person name="Zhou L."/>
            <person name="Zhou L."/>
            <person name="Ni X."/>
            <person name="Tian J."/>
            <person name="Zhou Y."/>
            <person name="Sheng Y."/>
            <person name="Liu T."/>
            <person name="Pan Y."/>
            <person name="Xia L."/>
            <person name="Li J."/>
            <person name="Zhao F."/>
            <person name="Cao W."/>
        </authorList>
    </citation>
    <scope>NUCLEOTIDE SEQUENCE</scope>
    <source>
        <strain evidence="2">Rmic-2018</strain>
        <tissue evidence="2">Larvae</tissue>
    </source>
</reference>
<feature type="region of interest" description="Disordered" evidence="1">
    <location>
        <begin position="115"/>
        <end position="164"/>
    </location>
</feature>
<evidence type="ECO:0000256" key="1">
    <source>
        <dbReference type="SAM" id="MobiDB-lite"/>
    </source>
</evidence>
<dbReference type="EMBL" id="JABSTU010000002">
    <property type="protein sequence ID" value="KAH8037525.1"/>
    <property type="molecule type" value="Genomic_DNA"/>
</dbReference>
<dbReference type="AlphaFoldDB" id="A0A9J6ETK1"/>
<gene>
    <name evidence="2" type="ORF">HPB51_011909</name>
</gene>
<feature type="compositionally biased region" description="Gly residues" evidence="1">
    <location>
        <begin position="139"/>
        <end position="149"/>
    </location>
</feature>
<protein>
    <submittedName>
        <fullName evidence="2">Uncharacterized protein</fullName>
    </submittedName>
</protein>
<evidence type="ECO:0000313" key="3">
    <source>
        <dbReference type="Proteomes" id="UP000821866"/>
    </source>
</evidence>
<reference evidence="2" key="1">
    <citation type="journal article" date="2020" name="Cell">
        <title>Large-Scale Comparative Analyses of Tick Genomes Elucidate Their Genetic Diversity and Vector Capacities.</title>
        <authorList>
            <consortium name="Tick Genome and Microbiome Consortium (TIGMIC)"/>
            <person name="Jia N."/>
            <person name="Wang J."/>
            <person name="Shi W."/>
            <person name="Du L."/>
            <person name="Sun Y."/>
            <person name="Zhan W."/>
            <person name="Jiang J.F."/>
            <person name="Wang Q."/>
            <person name="Zhang B."/>
            <person name="Ji P."/>
            <person name="Bell-Sakyi L."/>
            <person name="Cui X.M."/>
            <person name="Yuan T.T."/>
            <person name="Jiang B.G."/>
            <person name="Yang W.F."/>
            <person name="Lam T.T."/>
            <person name="Chang Q.C."/>
            <person name="Ding S.J."/>
            <person name="Wang X.J."/>
            <person name="Zhu J.G."/>
            <person name="Ruan X.D."/>
            <person name="Zhao L."/>
            <person name="Wei J.T."/>
            <person name="Ye R.Z."/>
            <person name="Que T.C."/>
            <person name="Du C.H."/>
            <person name="Zhou Y.H."/>
            <person name="Cheng J.X."/>
            <person name="Dai P.F."/>
            <person name="Guo W.B."/>
            <person name="Han X.H."/>
            <person name="Huang E.J."/>
            <person name="Li L.F."/>
            <person name="Wei W."/>
            <person name="Gao Y.C."/>
            <person name="Liu J.Z."/>
            <person name="Shao H.Z."/>
            <person name="Wang X."/>
            <person name="Wang C.C."/>
            <person name="Yang T.C."/>
            <person name="Huo Q.B."/>
            <person name="Li W."/>
            <person name="Chen H.Y."/>
            <person name="Chen S.E."/>
            <person name="Zhou L.G."/>
            <person name="Ni X.B."/>
            <person name="Tian J.H."/>
            <person name="Sheng Y."/>
            <person name="Liu T."/>
            <person name="Pan Y.S."/>
            <person name="Xia L.Y."/>
            <person name="Li J."/>
            <person name="Zhao F."/>
            <person name="Cao W.C."/>
        </authorList>
    </citation>
    <scope>NUCLEOTIDE SEQUENCE</scope>
    <source>
        <strain evidence="2">Rmic-2018</strain>
    </source>
</reference>
<feature type="compositionally biased region" description="Pro residues" evidence="1">
    <location>
        <begin position="225"/>
        <end position="234"/>
    </location>
</feature>
<evidence type="ECO:0000313" key="2">
    <source>
        <dbReference type="EMBL" id="KAH8037525.1"/>
    </source>
</evidence>
<sequence>MYFQSTYTKNGSIERRLAWPLRKDDTRNREAFSIFVRRELVFPALPRSCHRPRCHSRLFVVPHDNVESFALTAKGNEEFLGEKSSRLSPGSYGRGKRRYGAASPILLNRLGTKTKRENRKNVRQKTPVPSGNAQACVGGAAGTPGGGGSNADPPGETFLIPKGSVNSRGLPDVSGCRAYRLSPRARAARAPARLRGTSHKTGCQKWLRVPGEYKEGVFETAATPSCPPLLPPPAITLSSHSGTGVAQKPDEVGQDDLVVDQELVKASA</sequence>
<dbReference type="Proteomes" id="UP000821866">
    <property type="component" value="Chromosome 10"/>
</dbReference>
<comment type="caution">
    <text evidence="2">The sequence shown here is derived from an EMBL/GenBank/DDBJ whole genome shotgun (WGS) entry which is preliminary data.</text>
</comment>